<proteinExistence type="predicted"/>
<sequence>MVTKRAYSFFITLPFFLGCQTEDRVYTQTSERCRCQVERAQSTLRRFKRKKEEITEKSKTTRQHLGRLVEVRVVSRSIID</sequence>
<reference evidence="1 2" key="1">
    <citation type="submission" date="2015-07" db="EMBL/GenBank/DDBJ databases">
        <authorList>
            <consortium name="Pathogen Informatics"/>
        </authorList>
    </citation>
    <scope>NUCLEOTIDE SEQUENCE [LARGE SCALE GENOMIC DNA]</scope>
    <source>
        <strain evidence="1 2">A51</strain>
    </source>
</reference>
<accession>A0A656AMI2</accession>
<dbReference type="EMBL" id="CWOW01000007">
    <property type="protein sequence ID" value="CSA46054.1"/>
    <property type="molecule type" value="Genomic_DNA"/>
</dbReference>
<evidence type="ECO:0000313" key="2">
    <source>
        <dbReference type="Proteomes" id="UP000044806"/>
    </source>
</evidence>
<protein>
    <submittedName>
        <fullName evidence="1">Uncharacterized protein</fullName>
    </submittedName>
</protein>
<dbReference type="PROSITE" id="PS51257">
    <property type="entry name" value="PROKAR_LIPOPROTEIN"/>
    <property type="match status" value="1"/>
</dbReference>
<gene>
    <name evidence="1" type="ORF">ERS013165_01629</name>
</gene>
<evidence type="ECO:0000313" key="1">
    <source>
        <dbReference type="EMBL" id="CSA46054.1"/>
    </source>
</evidence>
<organism evidence="1 2">
    <name type="scientific">Vibrio cholerae</name>
    <dbReference type="NCBI Taxonomy" id="666"/>
    <lineage>
        <taxon>Bacteria</taxon>
        <taxon>Pseudomonadati</taxon>
        <taxon>Pseudomonadota</taxon>
        <taxon>Gammaproteobacteria</taxon>
        <taxon>Vibrionales</taxon>
        <taxon>Vibrionaceae</taxon>
        <taxon>Vibrio</taxon>
    </lineage>
</organism>
<name>A0A656AMI2_VIBCL</name>
<dbReference type="Proteomes" id="UP000044806">
    <property type="component" value="Unassembled WGS sequence"/>
</dbReference>
<dbReference type="AlphaFoldDB" id="A0A656AMI2"/>